<dbReference type="InterPro" id="IPR000286">
    <property type="entry name" value="HDACs"/>
</dbReference>
<dbReference type="PANTHER" id="PTHR10625:SF10">
    <property type="entry name" value="HISTONE DEACETYLASE HDAC1"/>
    <property type="match status" value="1"/>
</dbReference>
<protein>
    <recommendedName>
        <fullName evidence="2">Acetoin utilization protein AcuC</fullName>
    </recommendedName>
</protein>
<evidence type="ECO:0000256" key="1">
    <source>
        <dbReference type="ARBA" id="ARBA00005101"/>
    </source>
</evidence>
<dbReference type="InterPro" id="IPR023696">
    <property type="entry name" value="Ureohydrolase_dom_sf"/>
</dbReference>
<dbReference type="Gene3D" id="3.40.800.20">
    <property type="entry name" value="Histone deacetylase domain"/>
    <property type="match status" value="1"/>
</dbReference>
<accession>A0A3B0WHC3</accession>
<dbReference type="AlphaFoldDB" id="A0A3B0WHC3"/>
<evidence type="ECO:0000256" key="2">
    <source>
        <dbReference type="ARBA" id="ARBA00020218"/>
    </source>
</evidence>
<dbReference type="PRINTS" id="PR01270">
    <property type="entry name" value="HDASUPER"/>
</dbReference>
<dbReference type="InterPro" id="IPR037138">
    <property type="entry name" value="His_deacetylse_dom_sf"/>
</dbReference>
<dbReference type="Pfam" id="PF00850">
    <property type="entry name" value="Hist_deacetyl"/>
    <property type="match status" value="1"/>
</dbReference>
<dbReference type="InterPro" id="IPR023801">
    <property type="entry name" value="His_deacetylse_dom"/>
</dbReference>
<dbReference type="GO" id="GO:0045150">
    <property type="term" value="P:acetoin catabolic process"/>
    <property type="evidence" value="ECO:0007669"/>
    <property type="project" value="UniProtKB-UniPathway"/>
</dbReference>
<evidence type="ECO:0000256" key="3">
    <source>
        <dbReference type="ARBA" id="ARBA00022627"/>
    </source>
</evidence>
<proteinExistence type="predicted"/>
<evidence type="ECO:0000313" key="5">
    <source>
        <dbReference type="EMBL" id="VAW54711.1"/>
    </source>
</evidence>
<dbReference type="CDD" id="cd09994">
    <property type="entry name" value="HDAC_AcuC_like"/>
    <property type="match status" value="1"/>
</dbReference>
<feature type="domain" description="Histone deacetylase" evidence="4">
    <location>
        <begin position="25"/>
        <end position="315"/>
    </location>
</feature>
<comment type="pathway">
    <text evidence="1">Ketone degradation; acetoin degradation.</text>
</comment>
<dbReference type="PANTHER" id="PTHR10625">
    <property type="entry name" value="HISTONE DEACETYLASE HDAC1-RELATED"/>
    <property type="match status" value="1"/>
</dbReference>
<dbReference type="InterPro" id="IPR003085">
    <property type="entry name" value="AcuC"/>
</dbReference>
<dbReference type="EMBL" id="UOFE01000043">
    <property type="protein sequence ID" value="VAW54711.1"/>
    <property type="molecule type" value="Genomic_DNA"/>
</dbReference>
<dbReference type="GO" id="GO:0004407">
    <property type="term" value="F:histone deacetylase activity"/>
    <property type="evidence" value="ECO:0007669"/>
    <property type="project" value="TreeGrafter"/>
</dbReference>
<name>A0A3B0WHC3_9ZZZZ</name>
<dbReference type="GO" id="GO:0040029">
    <property type="term" value="P:epigenetic regulation of gene expression"/>
    <property type="evidence" value="ECO:0007669"/>
    <property type="project" value="TreeGrafter"/>
</dbReference>
<gene>
    <name evidence="5" type="ORF">MNBD_GAMMA05-1299</name>
</gene>
<evidence type="ECO:0000259" key="4">
    <source>
        <dbReference type="Pfam" id="PF00850"/>
    </source>
</evidence>
<keyword evidence="3" id="KW-0006">Acetoin catabolism</keyword>
<reference evidence="5" key="1">
    <citation type="submission" date="2018-06" db="EMBL/GenBank/DDBJ databases">
        <authorList>
            <person name="Zhirakovskaya E."/>
        </authorList>
    </citation>
    <scope>NUCLEOTIDE SEQUENCE</scope>
</reference>
<organism evidence="5">
    <name type="scientific">hydrothermal vent metagenome</name>
    <dbReference type="NCBI Taxonomy" id="652676"/>
    <lineage>
        <taxon>unclassified sequences</taxon>
        <taxon>metagenomes</taxon>
        <taxon>ecological metagenomes</taxon>
    </lineage>
</organism>
<dbReference type="SUPFAM" id="SSF52768">
    <property type="entry name" value="Arginase/deacetylase"/>
    <property type="match status" value="1"/>
</dbReference>
<dbReference type="UniPathway" id="UPA00040"/>
<sequence>MTTNKHFCCVYLSDKLAAYGFGDNHPFGPQRHHVFKQAFYKHNLNHKAEVLEAVATNRHSLELFHSQEYIHKVIEQSKLGVGYLDNGDTPAFIGMFEAVLNVTGCVLDAIDQLMSGHYKTAFIPISGLHHARRNIAAGFCVVNDCGIAIETLFQKYELKRVAYVDIDAHHGDGVFYSFEDDARLIFADMHEDGQFLYPGTGAINEIGKGEAAGTKLNIPMPPQSDDKLFLKMWGQLEKFIEKNQPEFILFQCGADSIKGDPITHLEYSEKSHAYATKRLREIADRHCGGKLLAMGGGGYNHDNIAKTWTAVVDALSETN</sequence>